<dbReference type="Gramene" id="mRNA:HanXRQr2_Chr04g0179201">
    <property type="protein sequence ID" value="mRNA:HanXRQr2_Chr04g0179201"/>
    <property type="gene ID" value="HanXRQr2_Chr04g0179201"/>
</dbReference>
<dbReference type="AlphaFoldDB" id="A0A251V226"/>
<protein>
    <submittedName>
        <fullName evidence="3">Putative NAD(P)-binding domain-containing protein</fullName>
    </submittedName>
</protein>
<dbReference type="EMBL" id="CM007893">
    <property type="protein sequence ID" value="OTG29156.1"/>
    <property type="molecule type" value="Genomic_DNA"/>
</dbReference>
<accession>A0A251V226</accession>
<keyword evidence="4" id="KW-1185">Reference proteome</keyword>
<feature type="transmembrane region" description="Helical" evidence="1">
    <location>
        <begin position="14"/>
        <end position="32"/>
    </location>
</feature>
<gene>
    <name evidence="3" type="ORF">HannXRQ_Chr04g0119151</name>
    <name evidence="2" type="ORF">HanXRQr2_Chr04g0179201</name>
</gene>
<reference evidence="3" key="2">
    <citation type="submission" date="2017-02" db="EMBL/GenBank/DDBJ databases">
        <title>Sunflower complete genome.</title>
        <authorList>
            <person name="Langlade N."/>
            <person name="Munos S."/>
        </authorList>
    </citation>
    <scope>NUCLEOTIDE SEQUENCE [LARGE SCALE GENOMIC DNA]</scope>
    <source>
        <tissue evidence="3">Leaves</tissue>
    </source>
</reference>
<evidence type="ECO:0000256" key="1">
    <source>
        <dbReference type="SAM" id="Phobius"/>
    </source>
</evidence>
<dbReference type="EMBL" id="MNCJ02000319">
    <property type="protein sequence ID" value="KAF5811242.1"/>
    <property type="molecule type" value="Genomic_DNA"/>
</dbReference>
<reference evidence="2" key="3">
    <citation type="submission" date="2020-06" db="EMBL/GenBank/DDBJ databases">
        <title>Helianthus annuus Genome sequencing and assembly Release 2.</title>
        <authorList>
            <person name="Gouzy J."/>
            <person name="Langlade N."/>
            <person name="Munos S."/>
        </authorList>
    </citation>
    <scope>NUCLEOTIDE SEQUENCE</scope>
    <source>
        <tissue evidence="2">Leaves</tissue>
    </source>
</reference>
<reference evidence="2 4" key="1">
    <citation type="journal article" date="2017" name="Nature">
        <title>The sunflower genome provides insights into oil metabolism, flowering and Asterid evolution.</title>
        <authorList>
            <person name="Badouin H."/>
            <person name="Gouzy J."/>
            <person name="Grassa C.J."/>
            <person name="Murat F."/>
            <person name="Staton S.E."/>
            <person name="Cottret L."/>
            <person name="Lelandais-Briere C."/>
            <person name="Owens G.L."/>
            <person name="Carrere S."/>
            <person name="Mayjonade B."/>
            <person name="Legrand L."/>
            <person name="Gill N."/>
            <person name="Kane N.C."/>
            <person name="Bowers J.E."/>
            <person name="Hubner S."/>
            <person name="Bellec A."/>
            <person name="Berard A."/>
            <person name="Berges H."/>
            <person name="Blanchet N."/>
            <person name="Boniface M.C."/>
            <person name="Brunel D."/>
            <person name="Catrice O."/>
            <person name="Chaidir N."/>
            <person name="Claudel C."/>
            <person name="Donnadieu C."/>
            <person name="Faraut T."/>
            <person name="Fievet G."/>
            <person name="Helmstetter N."/>
            <person name="King M."/>
            <person name="Knapp S.J."/>
            <person name="Lai Z."/>
            <person name="Le Paslier M.C."/>
            <person name="Lippi Y."/>
            <person name="Lorenzon L."/>
            <person name="Mandel J.R."/>
            <person name="Marage G."/>
            <person name="Marchand G."/>
            <person name="Marquand E."/>
            <person name="Bret-Mestries E."/>
            <person name="Morien E."/>
            <person name="Nambeesan S."/>
            <person name="Nguyen T."/>
            <person name="Pegot-Espagnet P."/>
            <person name="Pouilly N."/>
            <person name="Raftis F."/>
            <person name="Sallet E."/>
            <person name="Schiex T."/>
            <person name="Thomas J."/>
            <person name="Vandecasteele C."/>
            <person name="Vares D."/>
            <person name="Vear F."/>
            <person name="Vautrin S."/>
            <person name="Crespi M."/>
            <person name="Mangin B."/>
            <person name="Burke J.M."/>
            <person name="Salse J."/>
            <person name="Munos S."/>
            <person name="Vincourt P."/>
            <person name="Rieseberg L.H."/>
            <person name="Langlade N.B."/>
        </authorList>
    </citation>
    <scope>NUCLEOTIDE SEQUENCE [LARGE SCALE GENOMIC DNA]</scope>
    <source>
        <strain evidence="4">cv. SF193</strain>
        <tissue evidence="2">Leaves</tissue>
    </source>
</reference>
<evidence type="ECO:0000313" key="3">
    <source>
        <dbReference type="EMBL" id="OTG29156.1"/>
    </source>
</evidence>
<dbReference type="Proteomes" id="UP000215914">
    <property type="component" value="Chromosome 4"/>
</dbReference>
<evidence type="ECO:0000313" key="2">
    <source>
        <dbReference type="EMBL" id="KAF5811242.1"/>
    </source>
</evidence>
<keyword evidence="1" id="KW-1133">Transmembrane helix</keyword>
<sequence>MDESIIMLYKRGEVAYFIFFFVFQCSLPIYQWRSKGGNRGIGLGICRQLALNGVKVILSLEIKVTGKKLWRNKTFLAFLTSFSIN</sequence>
<dbReference type="InParanoid" id="A0A251V226"/>
<evidence type="ECO:0000313" key="4">
    <source>
        <dbReference type="Proteomes" id="UP000215914"/>
    </source>
</evidence>
<proteinExistence type="predicted"/>
<keyword evidence="1" id="KW-0812">Transmembrane</keyword>
<name>A0A251V226_HELAN</name>
<organism evidence="3 4">
    <name type="scientific">Helianthus annuus</name>
    <name type="common">Common sunflower</name>
    <dbReference type="NCBI Taxonomy" id="4232"/>
    <lineage>
        <taxon>Eukaryota</taxon>
        <taxon>Viridiplantae</taxon>
        <taxon>Streptophyta</taxon>
        <taxon>Embryophyta</taxon>
        <taxon>Tracheophyta</taxon>
        <taxon>Spermatophyta</taxon>
        <taxon>Magnoliopsida</taxon>
        <taxon>eudicotyledons</taxon>
        <taxon>Gunneridae</taxon>
        <taxon>Pentapetalae</taxon>
        <taxon>asterids</taxon>
        <taxon>campanulids</taxon>
        <taxon>Asterales</taxon>
        <taxon>Asteraceae</taxon>
        <taxon>Asteroideae</taxon>
        <taxon>Heliantheae alliance</taxon>
        <taxon>Heliantheae</taxon>
        <taxon>Helianthus</taxon>
    </lineage>
</organism>
<keyword evidence="1" id="KW-0472">Membrane</keyword>